<dbReference type="EMBL" id="AATQ01000011">
    <property type="protein sequence ID" value="EAU46821.1"/>
    <property type="molecule type" value="Genomic_DNA"/>
</dbReference>
<evidence type="ECO:0000256" key="3">
    <source>
        <dbReference type="ARBA" id="ARBA00023125"/>
    </source>
</evidence>
<dbReference type="eggNOG" id="COG1349">
    <property type="taxonomic scope" value="Bacteria"/>
</dbReference>
<dbReference type="InterPro" id="IPR036390">
    <property type="entry name" value="WH_DNA-bd_sf"/>
</dbReference>
<proteinExistence type="predicted"/>
<dbReference type="PROSITE" id="PS51000">
    <property type="entry name" value="HTH_DEOR_2"/>
    <property type="match status" value="1"/>
</dbReference>
<dbReference type="InterPro" id="IPR036388">
    <property type="entry name" value="WH-like_DNA-bd_sf"/>
</dbReference>
<evidence type="ECO:0000313" key="8">
    <source>
        <dbReference type="Proteomes" id="UP000006230"/>
    </source>
</evidence>
<dbReference type="PRINTS" id="PR00037">
    <property type="entry name" value="HTHLACR"/>
</dbReference>
<dbReference type="STRING" id="314265.R2601_13404"/>
<feature type="region of interest" description="Disordered" evidence="5">
    <location>
        <begin position="1"/>
        <end position="23"/>
    </location>
</feature>
<dbReference type="PANTHER" id="PTHR30363:SF4">
    <property type="entry name" value="GLYCEROL-3-PHOSPHATE REGULON REPRESSOR"/>
    <property type="match status" value="1"/>
</dbReference>
<dbReference type="InterPro" id="IPR001034">
    <property type="entry name" value="DeoR_HTH"/>
</dbReference>
<dbReference type="SUPFAM" id="SSF46785">
    <property type="entry name" value="Winged helix' DNA-binding domain"/>
    <property type="match status" value="1"/>
</dbReference>
<protein>
    <recommendedName>
        <fullName evidence="6">HTH deoR-type domain-containing protein</fullName>
    </recommendedName>
</protein>
<dbReference type="Proteomes" id="UP000006230">
    <property type="component" value="Unassembled WGS sequence"/>
</dbReference>
<reference evidence="7 8" key="1">
    <citation type="journal article" date="2010" name="J. Bacteriol.">
        <title>Genome sequences of Pelagibaca bermudensis HTCC2601T and Maritimibacter alkaliphilus HTCC2654T, the type strains of two marine Roseobacter genera.</title>
        <authorList>
            <person name="Thrash J.C."/>
            <person name="Cho J.C."/>
            <person name="Ferriera S."/>
            <person name="Johnson J."/>
            <person name="Vergin K.L."/>
            <person name="Giovannoni S.J."/>
        </authorList>
    </citation>
    <scope>NUCLEOTIDE SEQUENCE [LARGE SCALE GENOMIC DNA]</scope>
    <source>
        <strain evidence="8">DSM 26914 / JCM 13377 / KCTC 12554 / HTCC2601</strain>
    </source>
</reference>
<dbReference type="InterPro" id="IPR014036">
    <property type="entry name" value="DeoR-like_C"/>
</dbReference>
<sequence length="279" mass="30694">MSLRAAPDFNHDREMLEKPPPPTLRRARVHRQDRILTELQAQPMLRASELAQMLDVSHETIRRDLIDLDRRGLLRRTYGGAERPLRFEAPVAERQIMNVEARDRIAAEAAAMIAPKQVVMIGSGSTVWHAARHIASGCQHVTAITNDHHVAAALCDGPTLQIISLGGRLHATERYTWGPQAIEELSRYRANWAIIGASGLDVLGVHDIDDHAAGIYRRMVRQSVRVAIVADSTKFDVPALARIANWSEIDLLITDAAPKGPLAAALAANDVDVVHPQAS</sequence>
<dbReference type="HOGENOM" id="CLU_060699_0_0_5"/>
<dbReference type="PANTHER" id="PTHR30363">
    <property type="entry name" value="HTH-TYPE TRANSCRIPTIONAL REGULATOR SRLR-RELATED"/>
    <property type="match status" value="1"/>
</dbReference>
<keyword evidence="1" id="KW-0678">Repressor</keyword>
<evidence type="ECO:0000313" key="7">
    <source>
        <dbReference type="EMBL" id="EAU46821.1"/>
    </source>
</evidence>
<organism evidence="7 8">
    <name type="scientific">Salipiger bermudensis (strain DSM 26914 / JCM 13377 / KCTC 12554 / HTCC2601)</name>
    <name type="common">Pelagibaca bermudensis</name>
    <dbReference type="NCBI Taxonomy" id="314265"/>
    <lineage>
        <taxon>Bacteria</taxon>
        <taxon>Pseudomonadati</taxon>
        <taxon>Pseudomonadota</taxon>
        <taxon>Alphaproteobacteria</taxon>
        <taxon>Rhodobacterales</taxon>
        <taxon>Roseobacteraceae</taxon>
        <taxon>Salipiger</taxon>
    </lineage>
</organism>
<dbReference type="AlphaFoldDB" id="Q0FRN3"/>
<keyword evidence="8" id="KW-1185">Reference proteome</keyword>
<dbReference type="GO" id="GO:0003677">
    <property type="term" value="F:DNA binding"/>
    <property type="evidence" value="ECO:0007669"/>
    <property type="project" value="UniProtKB-KW"/>
</dbReference>
<dbReference type="InterPro" id="IPR018356">
    <property type="entry name" value="Tscrpt_reg_HTH_DeoR_CS"/>
</dbReference>
<evidence type="ECO:0000256" key="4">
    <source>
        <dbReference type="ARBA" id="ARBA00023163"/>
    </source>
</evidence>
<name>Q0FRN3_SALBH</name>
<dbReference type="Gene3D" id="1.10.10.10">
    <property type="entry name" value="Winged helix-like DNA-binding domain superfamily/Winged helix DNA-binding domain"/>
    <property type="match status" value="1"/>
</dbReference>
<dbReference type="SUPFAM" id="SSF100950">
    <property type="entry name" value="NagB/RpiA/CoA transferase-like"/>
    <property type="match status" value="1"/>
</dbReference>
<dbReference type="Pfam" id="PF00455">
    <property type="entry name" value="DeoRC"/>
    <property type="match status" value="1"/>
</dbReference>
<dbReference type="RefSeq" id="WP_007794892.1">
    <property type="nucleotide sequence ID" value="NZ_DS022276.1"/>
</dbReference>
<evidence type="ECO:0000256" key="5">
    <source>
        <dbReference type="SAM" id="MobiDB-lite"/>
    </source>
</evidence>
<keyword evidence="2" id="KW-0805">Transcription regulation</keyword>
<dbReference type="InterPro" id="IPR050313">
    <property type="entry name" value="Carb_Metab_HTH_regulators"/>
</dbReference>
<feature type="domain" description="HTH deoR-type" evidence="6">
    <location>
        <begin position="28"/>
        <end position="83"/>
    </location>
</feature>
<evidence type="ECO:0000256" key="1">
    <source>
        <dbReference type="ARBA" id="ARBA00022491"/>
    </source>
</evidence>
<dbReference type="SMART" id="SM01134">
    <property type="entry name" value="DeoRC"/>
    <property type="match status" value="1"/>
</dbReference>
<comment type="caution">
    <text evidence="7">The sequence shown here is derived from an EMBL/GenBank/DDBJ whole genome shotgun (WGS) entry which is preliminary data.</text>
</comment>
<dbReference type="PROSITE" id="PS00894">
    <property type="entry name" value="HTH_DEOR_1"/>
    <property type="match status" value="1"/>
</dbReference>
<dbReference type="Gene3D" id="3.40.50.1360">
    <property type="match status" value="1"/>
</dbReference>
<keyword evidence="3" id="KW-0238">DNA-binding</keyword>
<dbReference type="SMART" id="SM00420">
    <property type="entry name" value="HTH_DEOR"/>
    <property type="match status" value="1"/>
</dbReference>
<dbReference type="Pfam" id="PF08220">
    <property type="entry name" value="HTH_DeoR"/>
    <property type="match status" value="1"/>
</dbReference>
<accession>Q0FRN3</accession>
<dbReference type="GO" id="GO:0003700">
    <property type="term" value="F:DNA-binding transcription factor activity"/>
    <property type="evidence" value="ECO:0007669"/>
    <property type="project" value="InterPro"/>
</dbReference>
<gene>
    <name evidence="7" type="ORF">R2601_13404</name>
</gene>
<evidence type="ECO:0000256" key="2">
    <source>
        <dbReference type="ARBA" id="ARBA00023015"/>
    </source>
</evidence>
<dbReference type="InterPro" id="IPR037171">
    <property type="entry name" value="NagB/RpiA_transferase-like"/>
</dbReference>
<dbReference type="GeneID" id="92503773"/>
<evidence type="ECO:0000259" key="6">
    <source>
        <dbReference type="PROSITE" id="PS51000"/>
    </source>
</evidence>
<keyword evidence="4" id="KW-0804">Transcription</keyword>